<feature type="transmembrane region" description="Helical" evidence="1">
    <location>
        <begin position="384"/>
        <end position="407"/>
    </location>
</feature>
<name>A0A8H7W835_9HELO</name>
<dbReference type="OrthoDB" id="2830640at2759"/>
<protein>
    <submittedName>
        <fullName evidence="2">Uncharacterized protein</fullName>
    </submittedName>
</protein>
<sequence>MEPIDFEAIAPADRVEEYARSTRCRYVEILQYRDQAELIRNEDILGHESVSTCLSGANGAVWQMKPSCRDNVQVQDPGMQNTRLPSSGLRLLMFYRVLGKEVDDYRAFFSHTQETKDLIRKHFGLHNNFFSERANNKTCTYRYAKYVGPNTILRGLLFRQRPRYQHPCQYAILYDHRTALTEAVVLVGDRGTLDAEILTALRQVKRCDLHPLLLCSIVSNALLKENLKAIERYADKVSVLTKLTGQHENSSGLYSDLFEIDFMTTTRLLNFSNKRIADEARIVKTILRSLEVIQNFSDEIATDLGKTEDHLVLLNFQHTVEHHVEISRDLLGTCEYVEKRIATLIQVVYQFMTQKDAKTNIALVESSAAIAKAAKADSSAMKTIAVLGMFFLPGAFVAAIFAMPVIAWDGDGIPSVKPAFKYYWAITMPLTLSVFLAWGLAMLLPWHRWNLRLKGKKAGARDIEHPSR</sequence>
<dbReference type="Gene3D" id="1.20.58.340">
    <property type="entry name" value="Magnesium transport protein CorA, transmembrane region"/>
    <property type="match status" value="1"/>
</dbReference>
<dbReference type="EMBL" id="JAFJYH010000079">
    <property type="protein sequence ID" value="KAG4420670.1"/>
    <property type="molecule type" value="Genomic_DNA"/>
</dbReference>
<keyword evidence="1" id="KW-0812">Transmembrane</keyword>
<evidence type="ECO:0000256" key="1">
    <source>
        <dbReference type="SAM" id="Phobius"/>
    </source>
</evidence>
<keyword evidence="3" id="KW-1185">Reference proteome</keyword>
<accession>A0A8H7W835</accession>
<dbReference type="AlphaFoldDB" id="A0A8H7W835"/>
<evidence type="ECO:0000313" key="2">
    <source>
        <dbReference type="EMBL" id="KAG4420670.1"/>
    </source>
</evidence>
<feature type="transmembrane region" description="Helical" evidence="1">
    <location>
        <begin position="422"/>
        <end position="446"/>
    </location>
</feature>
<gene>
    <name evidence="2" type="ORF">IFR04_006158</name>
</gene>
<keyword evidence="1" id="KW-0472">Membrane</keyword>
<proteinExistence type="predicted"/>
<dbReference type="Proteomes" id="UP000664132">
    <property type="component" value="Unassembled WGS sequence"/>
</dbReference>
<evidence type="ECO:0000313" key="3">
    <source>
        <dbReference type="Proteomes" id="UP000664132"/>
    </source>
</evidence>
<keyword evidence="1" id="KW-1133">Transmembrane helix</keyword>
<reference evidence="2" key="1">
    <citation type="submission" date="2021-02" db="EMBL/GenBank/DDBJ databases">
        <title>Genome sequence Cadophora malorum strain M34.</title>
        <authorList>
            <person name="Stefanovic E."/>
            <person name="Vu D."/>
            <person name="Scully C."/>
            <person name="Dijksterhuis J."/>
            <person name="Roader J."/>
            <person name="Houbraken J."/>
        </authorList>
    </citation>
    <scope>NUCLEOTIDE SEQUENCE</scope>
    <source>
        <strain evidence="2">M34</strain>
    </source>
</reference>
<organism evidence="2 3">
    <name type="scientific">Cadophora malorum</name>
    <dbReference type="NCBI Taxonomy" id="108018"/>
    <lineage>
        <taxon>Eukaryota</taxon>
        <taxon>Fungi</taxon>
        <taxon>Dikarya</taxon>
        <taxon>Ascomycota</taxon>
        <taxon>Pezizomycotina</taxon>
        <taxon>Leotiomycetes</taxon>
        <taxon>Helotiales</taxon>
        <taxon>Ploettnerulaceae</taxon>
        <taxon>Cadophora</taxon>
    </lineage>
</organism>
<comment type="caution">
    <text evidence="2">The sequence shown here is derived from an EMBL/GenBank/DDBJ whole genome shotgun (WGS) entry which is preliminary data.</text>
</comment>